<feature type="signal peptide" evidence="2">
    <location>
        <begin position="1"/>
        <end position="40"/>
    </location>
</feature>
<organism evidence="5">
    <name type="scientific">Brugia timori</name>
    <dbReference type="NCBI Taxonomy" id="42155"/>
    <lineage>
        <taxon>Eukaryota</taxon>
        <taxon>Metazoa</taxon>
        <taxon>Ecdysozoa</taxon>
        <taxon>Nematoda</taxon>
        <taxon>Chromadorea</taxon>
        <taxon>Rhabditida</taxon>
        <taxon>Spirurina</taxon>
        <taxon>Spiruromorpha</taxon>
        <taxon>Filarioidea</taxon>
        <taxon>Onchocercidae</taxon>
        <taxon>Brugia</taxon>
    </lineage>
</organism>
<proteinExistence type="predicted"/>
<evidence type="ECO:0000313" key="5">
    <source>
        <dbReference type="WBParaSite" id="BTMF_0000176101-mRNA-1"/>
    </source>
</evidence>
<keyword evidence="4" id="KW-1185">Reference proteome</keyword>
<protein>
    <submittedName>
        <fullName evidence="5">Lipoprotein</fullName>
    </submittedName>
</protein>
<reference evidence="5" key="1">
    <citation type="submission" date="2017-02" db="UniProtKB">
        <authorList>
            <consortium name="WormBaseParasite"/>
        </authorList>
    </citation>
    <scope>IDENTIFICATION</scope>
</reference>
<evidence type="ECO:0000313" key="3">
    <source>
        <dbReference type="EMBL" id="VDO09401.1"/>
    </source>
</evidence>
<feature type="region of interest" description="Disordered" evidence="1">
    <location>
        <begin position="43"/>
        <end position="64"/>
    </location>
</feature>
<evidence type="ECO:0000256" key="2">
    <source>
        <dbReference type="SAM" id="SignalP"/>
    </source>
</evidence>
<gene>
    <name evidence="3" type="ORF">BTMF_LOCUS1089</name>
</gene>
<dbReference type="WBParaSite" id="BTMF_0000176101-mRNA-1">
    <property type="protein sequence ID" value="BTMF_0000176101-mRNA-1"/>
    <property type="gene ID" value="BTMF_0000176101"/>
</dbReference>
<name>A0A0R3Q610_9BILA</name>
<dbReference type="AlphaFoldDB" id="A0A0R3Q610"/>
<evidence type="ECO:0000256" key="1">
    <source>
        <dbReference type="SAM" id="MobiDB-lite"/>
    </source>
</evidence>
<dbReference type="STRING" id="42155.A0A0R3Q610"/>
<feature type="chain" id="PRO_5043130521" evidence="2">
    <location>
        <begin position="41"/>
        <end position="64"/>
    </location>
</feature>
<keyword evidence="2" id="KW-0732">Signal</keyword>
<evidence type="ECO:0000313" key="4">
    <source>
        <dbReference type="Proteomes" id="UP000280834"/>
    </source>
</evidence>
<reference evidence="3 4" key="2">
    <citation type="submission" date="2018-11" db="EMBL/GenBank/DDBJ databases">
        <authorList>
            <consortium name="Pathogen Informatics"/>
        </authorList>
    </citation>
    <scope>NUCLEOTIDE SEQUENCE [LARGE SCALE GENOMIC DNA]</scope>
</reference>
<dbReference type="EMBL" id="UZAG01000733">
    <property type="protein sequence ID" value="VDO09401.1"/>
    <property type="molecule type" value="Genomic_DNA"/>
</dbReference>
<dbReference type="Proteomes" id="UP000280834">
    <property type="component" value="Unassembled WGS sequence"/>
</dbReference>
<sequence length="64" mass="7319">MPVKSCNFFQFSYLEVRWNMRQHLWLCFVLAGLLLAACAAHDEDDSNNDLGGKNVIDEEEKSAK</sequence>
<accession>A0A0R3Q610</accession>